<evidence type="ECO:0000313" key="1">
    <source>
        <dbReference type="EMBL" id="KKM02189.1"/>
    </source>
</evidence>
<feature type="non-terminal residue" evidence="1">
    <location>
        <position position="138"/>
    </location>
</feature>
<name>A0A0F9GTS1_9ZZZZ</name>
<reference evidence="1" key="1">
    <citation type="journal article" date="2015" name="Nature">
        <title>Complex archaea that bridge the gap between prokaryotes and eukaryotes.</title>
        <authorList>
            <person name="Spang A."/>
            <person name="Saw J.H."/>
            <person name="Jorgensen S.L."/>
            <person name="Zaremba-Niedzwiedzka K."/>
            <person name="Martijn J."/>
            <person name="Lind A.E."/>
            <person name="van Eijk R."/>
            <person name="Schleper C."/>
            <person name="Guy L."/>
            <person name="Ettema T.J."/>
        </authorList>
    </citation>
    <scope>NUCLEOTIDE SEQUENCE</scope>
</reference>
<protein>
    <submittedName>
        <fullName evidence="1">Uncharacterized protein</fullName>
    </submittedName>
</protein>
<proteinExistence type="predicted"/>
<dbReference type="AlphaFoldDB" id="A0A0F9GTS1"/>
<gene>
    <name evidence="1" type="ORF">LCGC14_1786940</name>
</gene>
<dbReference type="EMBL" id="LAZR01017002">
    <property type="protein sequence ID" value="KKM02189.1"/>
    <property type="molecule type" value="Genomic_DNA"/>
</dbReference>
<comment type="caution">
    <text evidence="1">The sequence shown here is derived from an EMBL/GenBank/DDBJ whole genome shotgun (WGS) entry which is preliminary data.</text>
</comment>
<accession>A0A0F9GTS1</accession>
<sequence length="138" mass="14305">MSTHKGVADGLAELDSSGIVPTSQLPAYVDSIDEYADLATLISTDPQEANKVYVTVDDNKVFRYTGTAGSYSEISPTLVLGSTSATAYRGDRGTTAYDHSQSAHNYEPVNADIVKSTAGVLPALDGSNLTGINAGSGN</sequence>
<organism evidence="1">
    <name type="scientific">marine sediment metagenome</name>
    <dbReference type="NCBI Taxonomy" id="412755"/>
    <lineage>
        <taxon>unclassified sequences</taxon>
        <taxon>metagenomes</taxon>
        <taxon>ecological metagenomes</taxon>
    </lineage>
</organism>